<evidence type="ECO:0000313" key="3">
    <source>
        <dbReference type="Proteomes" id="UP000280792"/>
    </source>
</evidence>
<dbReference type="PANTHER" id="PTHR43841:SF1">
    <property type="entry name" value="3-HYDROXYACYL-THIOESTER DEHYDRATASE X"/>
    <property type="match status" value="1"/>
</dbReference>
<dbReference type="Gene3D" id="3.10.129.10">
    <property type="entry name" value="Hotdog Thioesterase"/>
    <property type="match status" value="1"/>
</dbReference>
<reference evidence="2 3" key="1">
    <citation type="submission" date="2018-08" db="EMBL/GenBank/DDBJ databases">
        <authorList>
            <person name="Khan S.A."/>
        </authorList>
    </citation>
    <scope>NUCLEOTIDE SEQUENCE [LARGE SCALE GENOMIC DNA]</scope>
    <source>
        <strain evidence="2 3">GTF-13</strain>
    </source>
</reference>
<dbReference type="RefSeq" id="WP_125017025.1">
    <property type="nucleotide sequence ID" value="NZ_QWEZ01000002.1"/>
</dbReference>
<proteinExistence type="predicted"/>
<evidence type="ECO:0000313" key="2">
    <source>
        <dbReference type="EMBL" id="RRJ82877.1"/>
    </source>
</evidence>
<dbReference type="EMBL" id="QWEZ01000002">
    <property type="protein sequence ID" value="RRJ82877.1"/>
    <property type="molecule type" value="Genomic_DNA"/>
</dbReference>
<reference evidence="2 3" key="2">
    <citation type="submission" date="2018-12" db="EMBL/GenBank/DDBJ databases">
        <title>Simiduia agarivorans gen. nov., sp. nov., a marine, agarolytic bacterium isolated from shallow coastal water from Keelung, Taiwan.</title>
        <authorList>
            <person name="Shieh W.Y."/>
        </authorList>
    </citation>
    <scope>NUCLEOTIDE SEQUENCE [LARGE SCALE GENOMIC DNA]</scope>
    <source>
        <strain evidence="2 3">GTF-13</strain>
    </source>
</reference>
<dbReference type="InterPro" id="IPR002539">
    <property type="entry name" value="MaoC-like_dom"/>
</dbReference>
<evidence type="ECO:0000259" key="1">
    <source>
        <dbReference type="Pfam" id="PF01575"/>
    </source>
</evidence>
<keyword evidence="3" id="KW-1185">Reference proteome</keyword>
<feature type="domain" description="MaoC-like" evidence="1">
    <location>
        <begin position="182"/>
        <end position="250"/>
    </location>
</feature>
<gene>
    <name evidence="2" type="ORF">D0544_13590</name>
</gene>
<dbReference type="SUPFAM" id="SSF54637">
    <property type="entry name" value="Thioesterase/thiol ester dehydrase-isomerase"/>
    <property type="match status" value="1"/>
</dbReference>
<organism evidence="2 3">
    <name type="scientific">Aestuariirhabdus litorea</name>
    <dbReference type="NCBI Taxonomy" id="2528527"/>
    <lineage>
        <taxon>Bacteria</taxon>
        <taxon>Pseudomonadati</taxon>
        <taxon>Pseudomonadota</taxon>
        <taxon>Gammaproteobacteria</taxon>
        <taxon>Oceanospirillales</taxon>
        <taxon>Aestuariirhabdaceae</taxon>
        <taxon>Aestuariirhabdus</taxon>
    </lineage>
</organism>
<dbReference type="Pfam" id="PF01575">
    <property type="entry name" value="MaoC_dehydratas"/>
    <property type="match status" value="1"/>
</dbReference>
<dbReference type="AlphaFoldDB" id="A0A3P3VKP8"/>
<protein>
    <recommendedName>
        <fullName evidence="1">MaoC-like domain-containing protein</fullName>
    </recommendedName>
</protein>
<comment type="caution">
    <text evidence="2">The sequence shown here is derived from an EMBL/GenBank/DDBJ whole genome shotgun (WGS) entry which is preliminary data.</text>
</comment>
<sequence length="296" mass="32822">MLLDRMPSLPLLLARILLRRKAPYQGQPLPPGRVRVEGIRINPAHLERYRRLIQCVEGDAGVPLCYPHLLSFPLQLSLITVPAFPLPLLGLVHLRNRIRAYRAINPHAPVQLESWLQGQNPTERGLEFELCTRLEQGGERVWESCSVNLYRSRTAPRAARVADRLSPLGCRGRWELPANLGRRYARLAGDYNPIHLFGLSARLFGFPRALIHGMWSKARCITSLQDAVAELGEALEVSCEFKTPLFLPGEALMSWQVGSEGGVDFLLQDGAGVRPHLKGVMRALNPGVGAIAEGAS</sequence>
<dbReference type="InterPro" id="IPR029069">
    <property type="entry name" value="HotDog_dom_sf"/>
</dbReference>
<dbReference type="Proteomes" id="UP000280792">
    <property type="component" value="Unassembled WGS sequence"/>
</dbReference>
<accession>A0A3P3VKP8</accession>
<dbReference type="PANTHER" id="PTHR43841">
    <property type="entry name" value="3-HYDROXYACYL-THIOESTER DEHYDRATASE HTDX-RELATED"/>
    <property type="match status" value="1"/>
</dbReference>
<name>A0A3P3VKP8_9GAMM</name>